<evidence type="ECO:0000313" key="1">
    <source>
        <dbReference type="EMBL" id="EGJ99455.1"/>
    </source>
</evidence>
<gene>
    <name evidence="1" type="ORF">HMPREF9455_00488</name>
</gene>
<organism evidence="1 2">
    <name type="scientific">Dysgonomonas gadei ATCC BAA-286</name>
    <dbReference type="NCBI Taxonomy" id="742766"/>
    <lineage>
        <taxon>Bacteria</taxon>
        <taxon>Pseudomonadati</taxon>
        <taxon>Bacteroidota</taxon>
        <taxon>Bacteroidia</taxon>
        <taxon>Bacteroidales</taxon>
        <taxon>Dysgonomonadaceae</taxon>
        <taxon>Dysgonomonas</taxon>
    </lineage>
</organism>
<reference evidence="1 2" key="1">
    <citation type="submission" date="2011-04" db="EMBL/GenBank/DDBJ databases">
        <title>The Genome Sequence of Dysgonomonas gadei ATCC BAA-286.</title>
        <authorList>
            <consortium name="The Broad Institute Genome Sequencing Platform"/>
            <person name="Earl A."/>
            <person name="Ward D."/>
            <person name="Feldgarden M."/>
            <person name="Gevers D."/>
            <person name="Pudlo N."/>
            <person name="Martens E."/>
            <person name="Allen-Vercoe E."/>
            <person name="Young S.K."/>
            <person name="Zeng Q."/>
            <person name="Gargeya S."/>
            <person name="Fitzgerald M."/>
            <person name="Haas B."/>
            <person name="Abouelleil A."/>
            <person name="Alvarado L."/>
            <person name="Arachchi H.M."/>
            <person name="Berlin A."/>
            <person name="Brown A."/>
            <person name="Chapman S.B."/>
            <person name="Chen Z."/>
            <person name="Dunbar C."/>
            <person name="Freedman E."/>
            <person name="Gearin G."/>
            <person name="Gellesch M."/>
            <person name="Goldberg J."/>
            <person name="Griggs A."/>
            <person name="Gujja S."/>
            <person name="Heiman D."/>
            <person name="Howarth C."/>
            <person name="Larson L."/>
            <person name="Lui A."/>
            <person name="MacDonald P.J.P."/>
            <person name="Mehta T."/>
            <person name="Montmayeur A."/>
            <person name="Murphy C."/>
            <person name="Neiman D."/>
            <person name="Pearson M."/>
            <person name="Priest M."/>
            <person name="Roberts A."/>
            <person name="Saif S."/>
            <person name="Shea T."/>
            <person name="Shenoy N."/>
            <person name="Sisk P."/>
            <person name="Stolte C."/>
            <person name="Sykes S."/>
            <person name="Yandava C."/>
            <person name="Wortman J."/>
            <person name="Nusbaum C."/>
            <person name="Birren B."/>
        </authorList>
    </citation>
    <scope>NUCLEOTIDE SEQUENCE [LARGE SCALE GENOMIC DNA]</scope>
    <source>
        <strain evidence="1 2">ATCC BAA-286</strain>
    </source>
</reference>
<dbReference type="AlphaFoldDB" id="F5ITS1"/>
<dbReference type="EMBL" id="ADLV01000006">
    <property type="protein sequence ID" value="EGJ99455.1"/>
    <property type="molecule type" value="Genomic_DNA"/>
</dbReference>
<dbReference type="Proteomes" id="UP000004913">
    <property type="component" value="Unassembled WGS sequence"/>
</dbReference>
<evidence type="ECO:0000313" key="2">
    <source>
        <dbReference type="Proteomes" id="UP000004913"/>
    </source>
</evidence>
<dbReference type="HOGENOM" id="CLU_3342973_0_0_10"/>
<protein>
    <submittedName>
        <fullName evidence="1">Uncharacterized protein</fullName>
    </submittedName>
</protein>
<sequence>MKSTPDKECIHREINRKTATAVKQYYHQVRAAVFLTK</sequence>
<comment type="caution">
    <text evidence="1">The sequence shown here is derived from an EMBL/GenBank/DDBJ whole genome shotgun (WGS) entry which is preliminary data.</text>
</comment>
<name>F5ITS1_9BACT</name>
<keyword evidence="2" id="KW-1185">Reference proteome</keyword>
<proteinExistence type="predicted"/>
<accession>F5ITS1</accession>